<dbReference type="InterPro" id="IPR005467">
    <property type="entry name" value="His_kinase_dom"/>
</dbReference>
<evidence type="ECO:0000313" key="9">
    <source>
        <dbReference type="EMBL" id="MDV2686334.1"/>
    </source>
</evidence>
<evidence type="ECO:0000256" key="2">
    <source>
        <dbReference type="ARBA" id="ARBA00012438"/>
    </source>
</evidence>
<dbReference type="PROSITE" id="PS50109">
    <property type="entry name" value="HIS_KIN"/>
    <property type="match status" value="1"/>
</dbReference>
<keyword evidence="7" id="KW-0902">Two-component regulatory system</keyword>
<dbReference type="Gene3D" id="1.20.5.1930">
    <property type="match status" value="1"/>
</dbReference>
<dbReference type="SMART" id="SM00387">
    <property type="entry name" value="HATPase_c"/>
    <property type="match status" value="1"/>
</dbReference>
<proteinExistence type="predicted"/>
<dbReference type="Proteomes" id="UP001287282">
    <property type="component" value="Unassembled WGS sequence"/>
</dbReference>
<dbReference type="PANTHER" id="PTHR24421">
    <property type="entry name" value="NITRATE/NITRITE SENSOR PROTEIN NARX-RELATED"/>
    <property type="match status" value="1"/>
</dbReference>
<gene>
    <name evidence="9" type="ORF">RYX56_18360</name>
</gene>
<organism evidence="9 10">
    <name type="scientific">Alkalihalophilus lindianensis</name>
    <dbReference type="NCBI Taxonomy" id="1630542"/>
    <lineage>
        <taxon>Bacteria</taxon>
        <taxon>Bacillati</taxon>
        <taxon>Bacillota</taxon>
        <taxon>Bacilli</taxon>
        <taxon>Bacillales</taxon>
        <taxon>Bacillaceae</taxon>
        <taxon>Alkalihalophilus</taxon>
    </lineage>
</organism>
<evidence type="ECO:0000256" key="6">
    <source>
        <dbReference type="ARBA" id="ARBA00022840"/>
    </source>
</evidence>
<evidence type="ECO:0000256" key="5">
    <source>
        <dbReference type="ARBA" id="ARBA00022777"/>
    </source>
</evidence>
<comment type="catalytic activity">
    <reaction evidence="1">
        <text>ATP + protein L-histidine = ADP + protein N-phospho-L-histidine.</text>
        <dbReference type="EC" id="2.7.13.3"/>
    </reaction>
</comment>
<dbReference type="PANTHER" id="PTHR24421:SF40">
    <property type="entry name" value="SENSOR HISTIDINE KINASE YHCY"/>
    <property type="match status" value="1"/>
</dbReference>
<dbReference type="InterPro" id="IPR003594">
    <property type="entry name" value="HATPase_dom"/>
</dbReference>
<dbReference type="Gene3D" id="3.30.565.10">
    <property type="entry name" value="Histidine kinase-like ATPase, C-terminal domain"/>
    <property type="match status" value="1"/>
</dbReference>
<evidence type="ECO:0000256" key="1">
    <source>
        <dbReference type="ARBA" id="ARBA00000085"/>
    </source>
</evidence>
<dbReference type="SUPFAM" id="SSF55781">
    <property type="entry name" value="GAF domain-like"/>
    <property type="match status" value="1"/>
</dbReference>
<keyword evidence="6" id="KW-0067">ATP-binding</keyword>
<dbReference type="EC" id="2.7.13.3" evidence="2"/>
<keyword evidence="10" id="KW-1185">Reference proteome</keyword>
<keyword evidence="4" id="KW-0547">Nucleotide-binding</keyword>
<accession>A0ABU3XEL6</accession>
<dbReference type="Gene3D" id="3.30.450.40">
    <property type="match status" value="1"/>
</dbReference>
<evidence type="ECO:0000256" key="4">
    <source>
        <dbReference type="ARBA" id="ARBA00022741"/>
    </source>
</evidence>
<dbReference type="Pfam" id="PF02518">
    <property type="entry name" value="HATPase_c"/>
    <property type="match status" value="1"/>
</dbReference>
<dbReference type="SUPFAM" id="SSF55874">
    <property type="entry name" value="ATPase domain of HSP90 chaperone/DNA topoisomerase II/histidine kinase"/>
    <property type="match status" value="1"/>
</dbReference>
<reference evidence="9 10" key="1">
    <citation type="submission" date="2023-10" db="EMBL/GenBank/DDBJ databases">
        <title>Screening of Alkalihalobacillus lindianensis BZ-TG-R113 and Its Alleviation of Salt Stress on Rapeseed Growth.</title>
        <authorList>
            <person name="Zhao B."/>
            <person name="Guo T."/>
        </authorList>
    </citation>
    <scope>NUCLEOTIDE SEQUENCE [LARGE SCALE GENOMIC DNA]</scope>
    <source>
        <strain evidence="9 10">BZ-TG-R113</strain>
    </source>
</reference>
<dbReference type="Pfam" id="PF13185">
    <property type="entry name" value="GAF_2"/>
    <property type="match status" value="1"/>
</dbReference>
<dbReference type="InterPro" id="IPR036890">
    <property type="entry name" value="HATPase_C_sf"/>
</dbReference>
<dbReference type="GO" id="GO:0016301">
    <property type="term" value="F:kinase activity"/>
    <property type="evidence" value="ECO:0007669"/>
    <property type="project" value="UniProtKB-KW"/>
</dbReference>
<sequence>MNVVHTLKTIAQTLNIGDDLHTMLQSVLESLLEVTNHETGWIFLVDDNDHQLIAHHRLPQALTADQCALMCQGSCWCKDKFIKGHLQRAANIMECRRMERAINKGNQPTNGLTHHATVPIVAGDEAYGLINIASRGKEHFSKEELEVLETVALQVGTTVKRLKLEEKKREIVRMEERHRLARDLHDSVNQLLFSLSLTAKSIKGVSEKQKVNEAVELISEVSNEALLQVKQIIWQMRSEELEDGLIPAIHRYAALLDIKVDVFVEDQVRLHPHAELHLWRIIQEAINNSRKHSGLNSVRVHFTINDQAILVEIIDHGIGFERLNMNIHSGMGLRNMEERAIEIGGEFALKSEMDKGTTIQVRIPLEGREDHD</sequence>
<evidence type="ECO:0000313" key="10">
    <source>
        <dbReference type="Proteomes" id="UP001287282"/>
    </source>
</evidence>
<evidence type="ECO:0000259" key="8">
    <source>
        <dbReference type="PROSITE" id="PS50109"/>
    </source>
</evidence>
<comment type="caution">
    <text evidence="9">The sequence shown here is derived from an EMBL/GenBank/DDBJ whole genome shotgun (WGS) entry which is preliminary data.</text>
</comment>
<feature type="domain" description="Histidine kinase" evidence="8">
    <location>
        <begin position="179"/>
        <end position="367"/>
    </location>
</feature>
<dbReference type="Pfam" id="PF07730">
    <property type="entry name" value="HisKA_3"/>
    <property type="match status" value="1"/>
</dbReference>
<keyword evidence="3" id="KW-0808">Transferase</keyword>
<dbReference type="EMBL" id="JAWJBA010000008">
    <property type="protein sequence ID" value="MDV2686334.1"/>
    <property type="molecule type" value="Genomic_DNA"/>
</dbReference>
<dbReference type="SMART" id="SM00065">
    <property type="entry name" value="GAF"/>
    <property type="match status" value="1"/>
</dbReference>
<protein>
    <recommendedName>
        <fullName evidence="2">histidine kinase</fullName>
        <ecNumber evidence="2">2.7.13.3</ecNumber>
    </recommendedName>
</protein>
<dbReference type="RefSeq" id="WP_317123498.1">
    <property type="nucleotide sequence ID" value="NZ_JAWJBA010000008.1"/>
</dbReference>
<dbReference type="InterPro" id="IPR050482">
    <property type="entry name" value="Sensor_HK_TwoCompSys"/>
</dbReference>
<evidence type="ECO:0000256" key="7">
    <source>
        <dbReference type="ARBA" id="ARBA00023012"/>
    </source>
</evidence>
<dbReference type="InterPro" id="IPR011712">
    <property type="entry name" value="Sig_transdc_His_kin_sub3_dim/P"/>
</dbReference>
<keyword evidence="5 9" id="KW-0418">Kinase</keyword>
<dbReference type="InterPro" id="IPR029016">
    <property type="entry name" value="GAF-like_dom_sf"/>
</dbReference>
<evidence type="ECO:0000256" key="3">
    <source>
        <dbReference type="ARBA" id="ARBA00022679"/>
    </source>
</evidence>
<dbReference type="InterPro" id="IPR003018">
    <property type="entry name" value="GAF"/>
</dbReference>
<dbReference type="CDD" id="cd16917">
    <property type="entry name" value="HATPase_UhpB-NarQ-NarX-like"/>
    <property type="match status" value="1"/>
</dbReference>
<name>A0ABU3XEL6_9BACI</name>